<organism evidence="1 2">
    <name type="scientific">Vibrio campbellii</name>
    <dbReference type="NCBI Taxonomy" id="680"/>
    <lineage>
        <taxon>Bacteria</taxon>
        <taxon>Pseudomonadati</taxon>
        <taxon>Pseudomonadota</taxon>
        <taxon>Gammaproteobacteria</taxon>
        <taxon>Vibrionales</taxon>
        <taxon>Vibrionaceae</taxon>
        <taxon>Vibrio</taxon>
    </lineage>
</organism>
<sequence length="212" mass="24304">MDFSSVTISDWIMIIVVFSGPIAAVQIQKYLERQKESKDRKLNVFRDLMTTRASPLAPLHVSALNMVGLEFQRGKKYTKVLNAWTTYLDHLNTTIGDSDSSQVIWADKKDDLLSDLLYEMGQSLGFDFDKVHIKKAGYVPVAYSDQNNENQFIRREIIKILSGEKSLPIQYLIDEESLKSQQHLQKLLQEHLEGVRSIPVSIQTQESDDQKQ</sequence>
<dbReference type="Proteomes" id="UP001354073">
    <property type="component" value="Unassembled WGS sequence"/>
</dbReference>
<name>A0ACC7RLQ6_9VIBR</name>
<comment type="caution">
    <text evidence="1">The sequence shown here is derived from an EMBL/GenBank/DDBJ whole genome shotgun (WGS) entry which is preliminary data.</text>
</comment>
<protein>
    <submittedName>
        <fullName evidence="1">DUF6680 family protein</fullName>
    </submittedName>
</protein>
<reference evidence="1" key="1">
    <citation type="submission" date="2024-11" db="EMBL/GenBank/DDBJ databases">
        <title>Identification of new Vibrio campbellii strains harboring the pVA1 plasmid isolated from Penaeus vannamei postlarvae affected by outbreaks of acute hepatopancreatic necrosis disease (AHPND) in Mexico.</title>
        <authorList>
            <person name="Gomez-Gil B."/>
            <person name="Enciso-Ibarra J."/>
        </authorList>
    </citation>
    <scope>NUCLEOTIDE SEQUENCE</scope>
    <source>
        <strain evidence="1">M270204</strain>
    </source>
</reference>
<proteinExistence type="predicted"/>
<accession>A0ACC7RLQ6</accession>
<evidence type="ECO:0000313" key="1">
    <source>
        <dbReference type="EMBL" id="MGI1900843.1"/>
    </source>
</evidence>
<dbReference type="EMBL" id="JAVHXJ020000246">
    <property type="protein sequence ID" value="MGI1900843.1"/>
    <property type="molecule type" value="Genomic_DNA"/>
</dbReference>
<evidence type="ECO:0000313" key="2">
    <source>
        <dbReference type="Proteomes" id="UP001354073"/>
    </source>
</evidence>
<gene>
    <name evidence="1" type="ORF">REH74_025280</name>
</gene>